<evidence type="ECO:0000256" key="1">
    <source>
        <dbReference type="SAM" id="SignalP"/>
    </source>
</evidence>
<accession>A0A1R1RJC5</accession>
<evidence type="ECO:0000313" key="3">
    <source>
        <dbReference type="Proteomes" id="UP000187367"/>
    </source>
</evidence>
<name>A0A1R1RJC5_9BACI</name>
<comment type="caution">
    <text evidence="2">The sequence shown here is derived from an EMBL/GenBank/DDBJ whole genome shotgun (WGS) entry which is preliminary data.</text>
</comment>
<dbReference type="Proteomes" id="UP000187367">
    <property type="component" value="Unassembled WGS sequence"/>
</dbReference>
<reference evidence="2 3" key="1">
    <citation type="submission" date="2017-01" db="EMBL/GenBank/DDBJ databases">
        <title>Bacillus phylogenomics.</title>
        <authorList>
            <person name="Dunlap C."/>
        </authorList>
    </citation>
    <scope>NUCLEOTIDE SEQUENCE [LARGE SCALE GENOMIC DNA]</scope>
    <source>
        <strain evidence="2 3">NRRL B-41282</strain>
    </source>
</reference>
<evidence type="ECO:0000313" key="2">
    <source>
        <dbReference type="EMBL" id="OMI07653.1"/>
    </source>
</evidence>
<organism evidence="2 3">
    <name type="scientific">Bacillus swezeyi</name>
    <dbReference type="NCBI Taxonomy" id="1925020"/>
    <lineage>
        <taxon>Bacteria</taxon>
        <taxon>Bacillati</taxon>
        <taxon>Bacillota</taxon>
        <taxon>Bacilli</taxon>
        <taxon>Bacillales</taxon>
        <taxon>Bacillaceae</taxon>
        <taxon>Bacillus</taxon>
    </lineage>
</organism>
<feature type="signal peptide" evidence="1">
    <location>
        <begin position="1"/>
        <end position="20"/>
    </location>
</feature>
<gene>
    <name evidence="2" type="ORF">BW143_06890</name>
</gene>
<accession>A0A1R1QSL3</accession>
<keyword evidence="1" id="KW-0732">Signal</keyword>
<proteinExistence type="predicted"/>
<dbReference type="OrthoDB" id="337762at2"/>
<sequence>MKKILFTICTLCFAGFFAQAAETKALTFKELPVKQATNQWAVAISKAKEEKGLAKPEKGKYQTYSVEVKKIGGDAAAAEIHLFRNHPHSATKVSLFGKRHQSDDNEEAISLAKSLNKGLPVRYNNILLAEKATELEVDIIWTEKGSEGRALKETFTFTGNDRK</sequence>
<protein>
    <submittedName>
        <fullName evidence="2">Uncharacterized protein</fullName>
    </submittedName>
</protein>
<keyword evidence="3" id="KW-1185">Reference proteome</keyword>
<feature type="chain" id="PRO_5014066057" evidence="1">
    <location>
        <begin position="21"/>
        <end position="163"/>
    </location>
</feature>
<dbReference type="AlphaFoldDB" id="A0A1R1RJC5"/>
<dbReference type="EMBL" id="MTJL01000010">
    <property type="protein sequence ID" value="OMI07653.1"/>
    <property type="molecule type" value="Genomic_DNA"/>
</dbReference>